<reference evidence="11 12" key="1">
    <citation type="journal article" date="2011" name="J. Virol.">
        <title>Identification and sequencing of a novel rodent gammaherpesvirus that establishes acute and latent infection in laboratory mice.</title>
        <authorList>
            <person name="Loh J."/>
            <person name="Zhao G."/>
            <person name="Nelson C.A."/>
            <person name="Coder P."/>
            <person name="Droit L."/>
            <person name="Handley S.A."/>
            <person name="Johnson L.S."/>
            <person name="Vachharajani P."/>
            <person name="Guzman H."/>
            <person name="Tesh R.B."/>
            <person name="Wang D."/>
            <person name="Fremont D.H."/>
            <person name="Virgin H.W."/>
        </authorList>
    </citation>
    <scope>NUCLEOTIDE SEQUENCE [LARGE SCALE GENOMIC DNA]</scope>
</reference>
<evidence type="ECO:0000256" key="3">
    <source>
        <dbReference type="ARBA" id="ARBA00022723"/>
    </source>
</evidence>
<evidence type="ECO:0000256" key="7">
    <source>
        <dbReference type="ARBA" id="ARBA00023136"/>
    </source>
</evidence>
<keyword evidence="11" id="KW-1185">Reference proteome</keyword>
<keyword evidence="2" id="KW-1048">Host nucleus</keyword>
<accession>E9M5Q3</accession>
<name>E9M5Q3_9GAMA</name>
<keyword evidence="7" id="KW-0472">Membrane</keyword>
<dbReference type="RefSeq" id="YP_004207906.1">
    <property type="nucleotide sequence ID" value="NC_015049.1"/>
</dbReference>
<keyword evidence="6" id="KW-1043">Host membrane</keyword>
<feature type="compositionally biased region" description="Low complexity" evidence="8">
    <location>
        <begin position="18"/>
        <end position="32"/>
    </location>
</feature>
<gene>
    <name evidence="10" type="ORF">RHVP-L.69</name>
    <name evidence="9" type="ORF">RHVP.69</name>
</gene>
<keyword evidence="5" id="KW-0862">Zinc</keyword>
<feature type="region of interest" description="Disordered" evidence="8">
    <location>
        <begin position="1"/>
        <end position="40"/>
    </location>
</feature>
<dbReference type="Pfam" id="PF02718">
    <property type="entry name" value="Herpes_UL31"/>
    <property type="match status" value="1"/>
</dbReference>
<evidence type="ECO:0000256" key="8">
    <source>
        <dbReference type="SAM" id="MobiDB-lite"/>
    </source>
</evidence>
<dbReference type="EMBL" id="HQ698924">
    <property type="protein sequence ID" value="ADW24493.1"/>
    <property type="molecule type" value="Genomic_DNA"/>
</dbReference>
<dbReference type="HAMAP" id="MF_04023">
    <property type="entry name" value="HSV_NEC1"/>
    <property type="match status" value="1"/>
</dbReference>
<dbReference type="KEGG" id="vg:10192261"/>
<keyword evidence="3" id="KW-0479">Metal-binding</keyword>
<evidence type="ECO:0000256" key="2">
    <source>
        <dbReference type="ARBA" id="ARBA00022562"/>
    </source>
</evidence>
<evidence type="ECO:0000313" key="12">
    <source>
        <dbReference type="Proteomes" id="UP000164320"/>
    </source>
</evidence>
<organism evidence="9 11">
    <name type="scientific">Cricetid gammaherpesvirus 2</name>
    <dbReference type="NCBI Taxonomy" id="1605972"/>
    <lineage>
        <taxon>Viruses</taxon>
        <taxon>Duplodnaviria</taxon>
        <taxon>Heunggongvirae</taxon>
        <taxon>Peploviricota</taxon>
        <taxon>Herviviricetes</taxon>
        <taxon>Herpesvirales</taxon>
        <taxon>Orthoherpesviridae</taxon>
        <taxon>Gammaherpesvirinae</taxon>
        <taxon>Rhadinovirus</taxon>
        <taxon>Rhadinovirus cricetidgamma2</taxon>
    </lineage>
</organism>
<evidence type="ECO:0000313" key="9">
    <source>
        <dbReference type="EMBL" id="ADW24411.1"/>
    </source>
</evidence>
<keyword evidence="4" id="KW-0863">Zinc-finger</keyword>
<keyword evidence="1" id="KW-0597">Phosphoprotein</keyword>
<dbReference type="EMBL" id="HQ221963">
    <property type="protein sequence ID" value="ADW24411.1"/>
    <property type="molecule type" value="Genomic_DNA"/>
</dbReference>
<dbReference type="InterPro" id="IPR021152">
    <property type="entry name" value="Herpes_UL31"/>
</dbReference>
<feature type="compositionally biased region" description="Basic residues" evidence="8">
    <location>
        <begin position="1"/>
        <end position="15"/>
    </location>
</feature>
<evidence type="ECO:0000313" key="10">
    <source>
        <dbReference type="EMBL" id="ADW24493.1"/>
    </source>
</evidence>
<dbReference type="OrthoDB" id="9041at10239"/>
<evidence type="ECO:0000256" key="1">
    <source>
        <dbReference type="ARBA" id="ARBA00022553"/>
    </source>
</evidence>
<dbReference type="GeneID" id="10192261"/>
<sequence length="296" mass="32554">MGVHSLTRRNIHRASQKSARGSSAASVTSGTSIKSASSVRGGLSRRERVRGFFTLLSTRRDLGRDFLREMVAPICNATPVLLPLDLRTVSPGRCVSLTPYGHTSNMGFQCKTCADAWQHNNQETPLPKLDDPAFSKNELCSVTLAFYQQAGKVIQNKLFYLSLLHTSMDAVRASLCQPGLLYSFLVTRAFGKTPFPIFFPHEKHLGVNLIFKDDCLHLHESCLRLLIDNLSDYEISVDSINSSYILKLTPTGNVGKAAVIPMEPICEAVAGLECGDDLKAQFIDCMNIVSCINKKA</sequence>
<dbReference type="Proteomes" id="UP000164320">
    <property type="component" value="Genome"/>
</dbReference>
<evidence type="ECO:0000256" key="4">
    <source>
        <dbReference type="ARBA" id="ARBA00022771"/>
    </source>
</evidence>
<evidence type="ECO:0000313" key="11">
    <source>
        <dbReference type="Proteomes" id="UP000134313"/>
    </source>
</evidence>
<dbReference type="GO" id="GO:0046765">
    <property type="term" value="P:viral budding from nuclear membrane"/>
    <property type="evidence" value="ECO:0007669"/>
    <property type="project" value="InterPro"/>
</dbReference>
<evidence type="ECO:0000256" key="6">
    <source>
        <dbReference type="ARBA" id="ARBA00022870"/>
    </source>
</evidence>
<proteinExistence type="inferred from homology"/>
<dbReference type="Proteomes" id="UP000134313">
    <property type="component" value="Segment"/>
</dbReference>
<dbReference type="GO" id="GO:0008270">
    <property type="term" value="F:zinc ion binding"/>
    <property type="evidence" value="ECO:0007669"/>
    <property type="project" value="UniProtKB-KW"/>
</dbReference>
<protein>
    <submittedName>
        <fullName evidence="9">Uncharacterized protein</fullName>
    </submittedName>
</protein>
<evidence type="ECO:0000256" key="5">
    <source>
        <dbReference type="ARBA" id="ARBA00022833"/>
    </source>
</evidence>